<feature type="domain" description="Alpha-carbonic anhydrase" evidence="7">
    <location>
        <begin position="26"/>
        <end position="265"/>
    </location>
</feature>
<dbReference type="PROSITE" id="PS51144">
    <property type="entry name" value="ALPHA_CA_2"/>
    <property type="match status" value="1"/>
</dbReference>
<evidence type="ECO:0000259" key="7">
    <source>
        <dbReference type="PROSITE" id="PS51144"/>
    </source>
</evidence>
<organism evidence="8 9">
    <name type="scientific">Nitrosomonas eutropha</name>
    <dbReference type="NCBI Taxonomy" id="916"/>
    <lineage>
        <taxon>Bacteria</taxon>
        <taxon>Pseudomonadati</taxon>
        <taxon>Pseudomonadota</taxon>
        <taxon>Betaproteobacteria</taxon>
        <taxon>Nitrosomonadales</taxon>
        <taxon>Nitrosomonadaceae</taxon>
        <taxon>Nitrosomonas</taxon>
    </lineage>
</organism>
<keyword evidence="3" id="KW-0479">Metal-binding</keyword>
<dbReference type="SUPFAM" id="SSF51069">
    <property type="entry name" value="Carbonic anhydrase"/>
    <property type="match status" value="1"/>
</dbReference>
<dbReference type="GO" id="GO:0008270">
    <property type="term" value="F:zinc ion binding"/>
    <property type="evidence" value="ECO:0007669"/>
    <property type="project" value="InterPro"/>
</dbReference>
<dbReference type="Proteomes" id="UP000183926">
    <property type="component" value="Unassembled WGS sequence"/>
</dbReference>
<dbReference type="Gene3D" id="3.10.200.10">
    <property type="entry name" value="Alpha carbonic anhydrase"/>
    <property type="match status" value="1"/>
</dbReference>
<dbReference type="AlphaFoldDB" id="A0A1I7GL41"/>
<evidence type="ECO:0000256" key="6">
    <source>
        <dbReference type="ARBA" id="ARBA00048348"/>
    </source>
</evidence>
<dbReference type="InterPro" id="IPR023561">
    <property type="entry name" value="Carbonic_anhydrase_a-class"/>
</dbReference>
<evidence type="ECO:0000256" key="3">
    <source>
        <dbReference type="ARBA" id="ARBA00022723"/>
    </source>
</evidence>
<keyword evidence="5" id="KW-0456">Lyase</keyword>
<dbReference type="GO" id="GO:0004089">
    <property type="term" value="F:carbonate dehydratase activity"/>
    <property type="evidence" value="ECO:0007669"/>
    <property type="project" value="UniProtKB-EC"/>
</dbReference>
<comment type="catalytic activity">
    <reaction evidence="6">
        <text>hydrogencarbonate + H(+) = CO2 + H2O</text>
        <dbReference type="Rhea" id="RHEA:10748"/>
        <dbReference type="ChEBI" id="CHEBI:15377"/>
        <dbReference type="ChEBI" id="CHEBI:15378"/>
        <dbReference type="ChEBI" id="CHEBI:16526"/>
        <dbReference type="ChEBI" id="CHEBI:17544"/>
        <dbReference type="EC" id="4.2.1.1"/>
    </reaction>
</comment>
<protein>
    <recommendedName>
        <fullName evidence="2">carbonic anhydrase</fullName>
        <ecNumber evidence="2">4.2.1.1</ecNumber>
    </recommendedName>
</protein>
<dbReference type="CDD" id="cd03124">
    <property type="entry name" value="alpha_CA_prokaryotic_like"/>
    <property type="match status" value="1"/>
</dbReference>
<evidence type="ECO:0000256" key="2">
    <source>
        <dbReference type="ARBA" id="ARBA00012925"/>
    </source>
</evidence>
<evidence type="ECO:0000256" key="4">
    <source>
        <dbReference type="ARBA" id="ARBA00022833"/>
    </source>
</evidence>
<gene>
    <name evidence="8" type="ORF">SAMN05216339_10335</name>
</gene>
<evidence type="ECO:0000256" key="1">
    <source>
        <dbReference type="ARBA" id="ARBA00010718"/>
    </source>
</evidence>
<dbReference type="InterPro" id="IPR036398">
    <property type="entry name" value="CA_dom_sf"/>
</dbReference>
<dbReference type="PANTHER" id="PTHR18952:SF265">
    <property type="entry name" value="CARBONIC ANHYDRASE"/>
    <property type="match status" value="1"/>
</dbReference>
<keyword evidence="4" id="KW-0862">Zinc</keyword>
<evidence type="ECO:0000313" key="9">
    <source>
        <dbReference type="Proteomes" id="UP000183926"/>
    </source>
</evidence>
<evidence type="ECO:0000313" key="8">
    <source>
        <dbReference type="EMBL" id="SFU49134.1"/>
    </source>
</evidence>
<dbReference type="EC" id="4.2.1.1" evidence="2"/>
<name>A0A1I7GL41_9PROT</name>
<proteinExistence type="inferred from homology"/>
<dbReference type="SMART" id="SM01057">
    <property type="entry name" value="Carb_anhydrase"/>
    <property type="match status" value="1"/>
</dbReference>
<sequence length="265" mass="29287">MRTKILANLASIIFISYVTVAVSASPHWSYEEEPYWGAIEDASQSIPLRYPYAECGIGKHQSPVDLADTKIVKSRPLNKLAAQYGTDTPSFFNTGHAIQVNTSRNFTGGLKVGKELLPLVQLHFHEPSEHVFGDKKFPAELHFVHINKDGRIAVLAVTINIGKENAMFQTVLDNMPYESGKENSTSGVKFKLEKLLPSGVNPANLKYLTLAGSLTTPPCSEGVQWYILTKSITISAAQLEQMKTFYSNNARSAQDLNERSILSNQ</sequence>
<dbReference type="InterPro" id="IPR001148">
    <property type="entry name" value="CA_dom"/>
</dbReference>
<dbReference type="InterPro" id="IPR041891">
    <property type="entry name" value="Alpha_CA_prokaryot-like"/>
</dbReference>
<accession>A0A1I7GL41</accession>
<dbReference type="PANTHER" id="PTHR18952">
    <property type="entry name" value="CARBONIC ANHYDRASE"/>
    <property type="match status" value="1"/>
</dbReference>
<comment type="similarity">
    <text evidence="1">Belongs to the alpha-carbonic anhydrase family.</text>
</comment>
<dbReference type="RefSeq" id="WP_074927543.1">
    <property type="nucleotide sequence ID" value="NZ_FPBL01000003.1"/>
</dbReference>
<dbReference type="OrthoDB" id="5327615at2"/>
<dbReference type="Pfam" id="PF00194">
    <property type="entry name" value="Carb_anhydrase"/>
    <property type="match status" value="1"/>
</dbReference>
<evidence type="ECO:0000256" key="5">
    <source>
        <dbReference type="ARBA" id="ARBA00023239"/>
    </source>
</evidence>
<dbReference type="EMBL" id="FPBL01000003">
    <property type="protein sequence ID" value="SFU49134.1"/>
    <property type="molecule type" value="Genomic_DNA"/>
</dbReference>
<reference evidence="8 9" key="1">
    <citation type="submission" date="2016-10" db="EMBL/GenBank/DDBJ databases">
        <authorList>
            <person name="de Groot N.N."/>
        </authorList>
    </citation>
    <scope>NUCLEOTIDE SEQUENCE [LARGE SCALE GENOMIC DNA]</scope>
    <source>
        <strain evidence="8 9">Nm24</strain>
    </source>
</reference>